<evidence type="ECO:0000313" key="2">
    <source>
        <dbReference type="EMBL" id="SMF14410.1"/>
    </source>
</evidence>
<feature type="transmembrane region" description="Helical" evidence="1">
    <location>
        <begin position="6"/>
        <end position="29"/>
    </location>
</feature>
<keyword evidence="3" id="KW-1185">Reference proteome</keyword>
<dbReference type="Proteomes" id="UP000192907">
    <property type="component" value="Unassembled WGS sequence"/>
</dbReference>
<keyword evidence="1" id="KW-0472">Membrane</keyword>
<protein>
    <submittedName>
        <fullName evidence="2">Uncharacterized protein</fullName>
    </submittedName>
</protein>
<dbReference type="EMBL" id="FWZT01000005">
    <property type="protein sequence ID" value="SMF14410.1"/>
    <property type="molecule type" value="Genomic_DNA"/>
</dbReference>
<gene>
    <name evidence="2" type="ORF">SAMN06296036_105297</name>
</gene>
<dbReference type="AlphaFoldDB" id="A0A1Y6BJQ6"/>
<accession>A0A1Y6BJQ6</accession>
<reference evidence="3" key="1">
    <citation type="submission" date="2017-04" db="EMBL/GenBank/DDBJ databases">
        <authorList>
            <person name="Varghese N."/>
            <person name="Submissions S."/>
        </authorList>
    </citation>
    <scope>NUCLEOTIDE SEQUENCE [LARGE SCALE GENOMIC DNA]</scope>
    <source>
        <strain evidence="3">RKEM611</strain>
    </source>
</reference>
<proteinExistence type="predicted"/>
<sequence length="131" mass="14840">MLKIFTLGHISPMATHLICFILGMSMLFIHSDDEKKGPWQGVRVSLRRTQVPKNVSFQMFLVKKFRGEICLVSFDPVLFDPGPTESPSVLLPRKEQSLPWVRGLVSGKVKLQSQREGLPLCSELEGRIRYG</sequence>
<evidence type="ECO:0000313" key="3">
    <source>
        <dbReference type="Proteomes" id="UP000192907"/>
    </source>
</evidence>
<dbReference type="STRING" id="1513793.SAMN06296036_105297"/>
<organism evidence="2 3">
    <name type="scientific">Pseudobacteriovorax antillogorgiicola</name>
    <dbReference type="NCBI Taxonomy" id="1513793"/>
    <lineage>
        <taxon>Bacteria</taxon>
        <taxon>Pseudomonadati</taxon>
        <taxon>Bdellovibrionota</taxon>
        <taxon>Oligoflexia</taxon>
        <taxon>Oligoflexales</taxon>
        <taxon>Pseudobacteriovoracaceae</taxon>
        <taxon>Pseudobacteriovorax</taxon>
    </lineage>
</organism>
<evidence type="ECO:0000256" key="1">
    <source>
        <dbReference type="SAM" id="Phobius"/>
    </source>
</evidence>
<name>A0A1Y6BJQ6_9BACT</name>
<dbReference type="RefSeq" id="WP_132317117.1">
    <property type="nucleotide sequence ID" value="NZ_FWZT01000005.1"/>
</dbReference>
<keyword evidence="1" id="KW-1133">Transmembrane helix</keyword>
<keyword evidence="1" id="KW-0812">Transmembrane</keyword>